<dbReference type="Pfam" id="PF13196">
    <property type="entry name" value="DUF4012"/>
    <property type="match status" value="1"/>
</dbReference>
<dbReference type="AlphaFoldDB" id="A0A2W5XQ77"/>
<proteinExistence type="predicted"/>
<feature type="chain" id="PRO_5016174385" description="DUF4012 domain-containing protein" evidence="1">
    <location>
        <begin position="26"/>
        <end position="600"/>
    </location>
</feature>
<gene>
    <name evidence="2" type="ORF">DNL40_15360</name>
</gene>
<reference evidence="2 3" key="1">
    <citation type="submission" date="2018-06" db="EMBL/GenBank/DDBJ databases">
        <title>Whole genome sequencing of a novel hydrocarbon degrading bacterial strain, PW21 isolated from oil contaminated produced water sample.</title>
        <authorList>
            <person name="Nagkirti P."/>
            <person name="Shaikh A."/>
            <person name="Gowdaman V."/>
            <person name="Engineer A.E."/>
            <person name="Dagar S."/>
            <person name="Dhakephalkar P.K."/>
        </authorList>
    </citation>
    <scope>NUCLEOTIDE SEQUENCE [LARGE SCALE GENOMIC DNA]</scope>
    <source>
        <strain evidence="2 3">PW21</strain>
    </source>
</reference>
<feature type="signal peptide" evidence="1">
    <location>
        <begin position="1"/>
        <end position="25"/>
    </location>
</feature>
<comment type="caution">
    <text evidence="2">The sequence shown here is derived from an EMBL/GenBank/DDBJ whole genome shotgun (WGS) entry which is preliminary data.</text>
</comment>
<evidence type="ECO:0000313" key="3">
    <source>
        <dbReference type="Proteomes" id="UP000248783"/>
    </source>
</evidence>
<organism evidence="2 3">
    <name type="scientific">Xylanimonas oleitrophica</name>
    <dbReference type="NCBI Taxonomy" id="2607479"/>
    <lineage>
        <taxon>Bacteria</taxon>
        <taxon>Bacillati</taxon>
        <taxon>Actinomycetota</taxon>
        <taxon>Actinomycetes</taxon>
        <taxon>Micrococcales</taxon>
        <taxon>Promicromonosporaceae</taxon>
        <taxon>Xylanimonas</taxon>
    </lineage>
</organism>
<evidence type="ECO:0000313" key="2">
    <source>
        <dbReference type="EMBL" id="PZR51648.1"/>
    </source>
</evidence>
<protein>
    <recommendedName>
        <fullName evidence="4">DUF4012 domain-containing protein</fullName>
    </recommendedName>
</protein>
<keyword evidence="1" id="KW-0732">Signal</keyword>
<dbReference type="EMBL" id="QKWH01000018">
    <property type="protein sequence ID" value="PZR51648.1"/>
    <property type="molecule type" value="Genomic_DNA"/>
</dbReference>
<evidence type="ECO:0008006" key="4">
    <source>
        <dbReference type="Google" id="ProtNLM"/>
    </source>
</evidence>
<accession>A0A2W5XQ77</accession>
<keyword evidence="3" id="KW-1185">Reference proteome</keyword>
<dbReference type="InterPro" id="IPR025101">
    <property type="entry name" value="DUF4012"/>
</dbReference>
<sequence>MAACIVAVLLVLAVCALLLARDARAASRALTSAGDRMPALEAAASGDGDPAALSAQLAALQRDTGEARAATGGPLWAAAAHLPAVGPTLHAVAVIAAALDDVAHDVAPVLVDARETVALTARTPDGGLDLDALRAVAPRVQQADATLTDVRSRLGQIDADEVMDPLAQPMETLRGRVDDLASTVATADRAATLLPAMLGADGPRTYLLLAMNNAELRTAGGIPGALALLRADGGRIEVVRQVSTGEVGPFPTPVLPLDPQAAAVFTERLGTHVQDLTLTPEFPTTATLAAGMWAASQGEDVDGVLATDPVALAHLLRVTGPVEVAVPPDAAARFGSPTVTVGPDDAVALLENQIYTVLEPEQADAFYAQVTAAVLGRLGSPDIAPADVLPALRQAAAERRLLVWSARPDERQRLDGTLLAGAFLSSPSAAGALGVFLDDTVVGKMTWYLDSSVHLVSSRCTAQGRLDTVDVTLASTAPADAGTVLPRYVAGPPGGDVPPGTVRAVLRVAAPRDADAPRLQRDPGGAAIPLGAQTARLDGRHLASTTVTLAPGDSTTVRVESLLPHAATAAPGGHPTTLDVWSTPTAHAGGLLSAPVPACG</sequence>
<name>A0A2W5XQ77_9MICO</name>
<dbReference type="Proteomes" id="UP000248783">
    <property type="component" value="Unassembled WGS sequence"/>
</dbReference>
<evidence type="ECO:0000256" key="1">
    <source>
        <dbReference type="SAM" id="SignalP"/>
    </source>
</evidence>